<evidence type="ECO:0000313" key="1">
    <source>
        <dbReference type="EMBL" id="TBN18551.1"/>
    </source>
</evidence>
<dbReference type="RefSeq" id="WP_130935069.1">
    <property type="nucleotide sequence ID" value="NZ_BMEE01000001.1"/>
</dbReference>
<proteinExistence type="predicted"/>
<name>A0A4V2JBA7_9FLAO</name>
<dbReference type="OrthoDB" id="1493142at2"/>
<evidence type="ECO:0000313" key="2">
    <source>
        <dbReference type="Proteomes" id="UP000292372"/>
    </source>
</evidence>
<comment type="caution">
    <text evidence="1">The sequence shown here is derived from an EMBL/GenBank/DDBJ whole genome shotgun (WGS) entry which is preliminary data.</text>
</comment>
<accession>A0A4V2JBA7</accession>
<protein>
    <submittedName>
        <fullName evidence="1">Uncharacterized protein</fullName>
    </submittedName>
</protein>
<dbReference type="AlphaFoldDB" id="A0A4V2JBA7"/>
<gene>
    <name evidence="1" type="ORF">EYD46_00340</name>
</gene>
<dbReference type="EMBL" id="SIRS01000001">
    <property type="protein sequence ID" value="TBN18551.1"/>
    <property type="molecule type" value="Genomic_DNA"/>
</dbReference>
<dbReference type="Proteomes" id="UP000292372">
    <property type="component" value="Unassembled WGS sequence"/>
</dbReference>
<organism evidence="1 2">
    <name type="scientific">Hyunsoonleella pacifica</name>
    <dbReference type="NCBI Taxonomy" id="1080224"/>
    <lineage>
        <taxon>Bacteria</taxon>
        <taxon>Pseudomonadati</taxon>
        <taxon>Bacteroidota</taxon>
        <taxon>Flavobacteriia</taxon>
        <taxon>Flavobacteriales</taxon>
        <taxon>Flavobacteriaceae</taxon>
    </lineage>
</organism>
<sequence>MKKLLVGIVILFSMFGFSQTKRATDSLKLRVFNNGKYLIKELKINIEGKEYVFKDILKNKYSESIKLPYIWNYGNSLTTTVIIKKMFAYDWWVTSEEMPIDHIGDKKIENGEYTLSVKTRMKKKQLDVERELIKWVKKSSH</sequence>
<reference evidence="1 2" key="1">
    <citation type="journal article" date="2015" name="Int. J. Syst. Evol. Microbiol.">
        <title>Hyunsoonleella pacifica sp. nov., isolated from seawater of South Pacific Gyre.</title>
        <authorList>
            <person name="Gao X."/>
            <person name="Zhang Z."/>
            <person name="Dai X."/>
            <person name="Zhang X.H."/>
        </authorList>
    </citation>
    <scope>NUCLEOTIDE SEQUENCE [LARGE SCALE GENOMIC DNA]</scope>
    <source>
        <strain evidence="1 2">SW033</strain>
    </source>
</reference>
<keyword evidence="2" id="KW-1185">Reference proteome</keyword>